<dbReference type="InterPro" id="IPR045914">
    <property type="entry name" value="Zn532-like"/>
</dbReference>
<accession>A0A061I4M8</accession>
<dbReference type="PANTHER" id="PTHR47222">
    <property type="entry name" value="ZINC FINGER PROTEIN 532-RELATED"/>
    <property type="match status" value="1"/>
</dbReference>
<evidence type="ECO:0000256" key="6">
    <source>
        <dbReference type="ARBA" id="ARBA00022833"/>
    </source>
</evidence>
<sequence>MVRVSLHSNGNPKCTFGMDSEPKFQNHIPQHQVDSSTGQSLLCGLCYTFASSLNCHQFIVHKVRDQEEEVEKEIVEVRVEVTDPEACSGEEAIMETTGNLLEECAIEPLVTDLEPRSIQCLPCTFDSNLSLNDYRLNGKVIDNLRTVINNGYNYYILMTYNYLQYHQYIPQLPTIFHEVDIGVTPSLSITVSSALTKQGLL</sequence>
<keyword evidence="5" id="KW-0863">Zinc-finger</keyword>
<keyword evidence="4" id="KW-0677">Repeat</keyword>
<keyword evidence="3" id="KW-0479">Metal-binding</keyword>
<evidence type="ECO:0000256" key="9">
    <source>
        <dbReference type="ARBA" id="ARBA00023163"/>
    </source>
</evidence>
<keyword evidence="8" id="KW-0238">DNA-binding</keyword>
<evidence type="ECO:0000313" key="12">
    <source>
        <dbReference type="EMBL" id="ERE71838.1"/>
    </source>
</evidence>
<keyword evidence="7" id="KW-0805">Transcription regulation</keyword>
<evidence type="ECO:0000256" key="1">
    <source>
        <dbReference type="ARBA" id="ARBA00004123"/>
    </source>
</evidence>
<organism evidence="12 13">
    <name type="scientific">Cricetulus griseus</name>
    <name type="common">Chinese hamster</name>
    <name type="synonym">Cricetulus barabensis griseus</name>
    <dbReference type="NCBI Taxonomy" id="10029"/>
    <lineage>
        <taxon>Eukaryota</taxon>
        <taxon>Metazoa</taxon>
        <taxon>Chordata</taxon>
        <taxon>Craniata</taxon>
        <taxon>Vertebrata</taxon>
        <taxon>Euteleostomi</taxon>
        <taxon>Mammalia</taxon>
        <taxon>Eutheria</taxon>
        <taxon>Euarchontoglires</taxon>
        <taxon>Glires</taxon>
        <taxon>Rodentia</taxon>
        <taxon>Myomorpha</taxon>
        <taxon>Muroidea</taxon>
        <taxon>Cricetidae</taxon>
        <taxon>Cricetinae</taxon>
        <taxon>Cricetulus</taxon>
    </lineage>
</organism>
<keyword evidence="9" id="KW-0804">Transcription</keyword>
<proteinExistence type="inferred from homology"/>
<evidence type="ECO:0000256" key="5">
    <source>
        <dbReference type="ARBA" id="ARBA00022771"/>
    </source>
</evidence>
<evidence type="ECO:0000313" key="13">
    <source>
        <dbReference type="Proteomes" id="UP000030759"/>
    </source>
</evidence>
<evidence type="ECO:0000256" key="8">
    <source>
        <dbReference type="ARBA" id="ARBA00023125"/>
    </source>
</evidence>
<dbReference type="Pfam" id="PF16622">
    <property type="entry name" value="zf-C2H2_11"/>
    <property type="match status" value="1"/>
</dbReference>
<dbReference type="InterPro" id="IPR041697">
    <property type="entry name" value="Znf-C2H2_11"/>
</dbReference>
<evidence type="ECO:0000256" key="3">
    <source>
        <dbReference type="ARBA" id="ARBA00022723"/>
    </source>
</evidence>
<dbReference type="AlphaFoldDB" id="A0A061I4M8"/>
<name>A0A061I4M8_CRIGR</name>
<keyword evidence="6" id="KW-0862">Zinc</keyword>
<evidence type="ECO:0000256" key="10">
    <source>
        <dbReference type="ARBA" id="ARBA00023242"/>
    </source>
</evidence>
<evidence type="ECO:0000256" key="2">
    <source>
        <dbReference type="ARBA" id="ARBA00006991"/>
    </source>
</evidence>
<keyword evidence="10" id="KW-0539">Nucleus</keyword>
<dbReference type="Proteomes" id="UP000030759">
    <property type="component" value="Unassembled WGS sequence"/>
</dbReference>
<dbReference type="GO" id="GO:0003677">
    <property type="term" value="F:DNA binding"/>
    <property type="evidence" value="ECO:0007669"/>
    <property type="project" value="UniProtKB-KW"/>
</dbReference>
<feature type="domain" description="Zinc-finger C2H2-type 11" evidence="11">
    <location>
        <begin position="34"/>
        <end position="62"/>
    </location>
</feature>
<evidence type="ECO:0000256" key="7">
    <source>
        <dbReference type="ARBA" id="ARBA00023015"/>
    </source>
</evidence>
<comment type="subcellular location">
    <subcellularLocation>
        <location evidence="1">Nucleus</location>
    </subcellularLocation>
</comment>
<evidence type="ECO:0000256" key="4">
    <source>
        <dbReference type="ARBA" id="ARBA00022737"/>
    </source>
</evidence>
<gene>
    <name evidence="12" type="ORF">H671_6g15461</name>
</gene>
<protein>
    <submittedName>
        <fullName evidence="12">Zinc finger protein</fullName>
    </submittedName>
</protein>
<dbReference type="GO" id="GO:0008270">
    <property type="term" value="F:zinc ion binding"/>
    <property type="evidence" value="ECO:0007669"/>
    <property type="project" value="UniProtKB-KW"/>
</dbReference>
<dbReference type="PANTHER" id="PTHR47222:SF1">
    <property type="entry name" value="ZINC FINGER PROTEIN 592"/>
    <property type="match status" value="1"/>
</dbReference>
<evidence type="ECO:0000259" key="11">
    <source>
        <dbReference type="Pfam" id="PF16622"/>
    </source>
</evidence>
<dbReference type="GO" id="GO:0005634">
    <property type="term" value="C:nucleus"/>
    <property type="evidence" value="ECO:0007669"/>
    <property type="project" value="UniProtKB-SubCell"/>
</dbReference>
<dbReference type="EMBL" id="KE680622">
    <property type="protein sequence ID" value="ERE71838.1"/>
    <property type="molecule type" value="Genomic_DNA"/>
</dbReference>
<comment type="similarity">
    <text evidence="2">Belongs to the krueppel C2H2-type zinc-finger protein family.</text>
</comment>
<reference evidence="13" key="1">
    <citation type="journal article" date="2013" name="Nat. Biotechnol.">
        <title>Chinese hamster genome sequenced from sorted chromosomes.</title>
        <authorList>
            <person name="Brinkrolf K."/>
            <person name="Rupp O."/>
            <person name="Laux H."/>
            <person name="Kollin F."/>
            <person name="Ernst W."/>
            <person name="Linke B."/>
            <person name="Kofler R."/>
            <person name="Romand S."/>
            <person name="Hesse F."/>
            <person name="Budach W.E."/>
            <person name="Galosy S."/>
            <person name="Muller D."/>
            <person name="Noll T."/>
            <person name="Wienberg J."/>
            <person name="Jostock T."/>
            <person name="Leonard M."/>
            <person name="Grillari J."/>
            <person name="Tauch A."/>
            <person name="Goesmann A."/>
            <person name="Helk B."/>
            <person name="Mott J.E."/>
            <person name="Puhler A."/>
            <person name="Borth N."/>
        </authorList>
    </citation>
    <scope>NUCLEOTIDE SEQUENCE [LARGE SCALE GENOMIC DNA]</scope>
    <source>
        <strain evidence="13">17A/GY</strain>
    </source>
</reference>